<keyword evidence="4" id="KW-0378">Hydrolase</keyword>
<keyword evidence="8" id="KW-0732">Signal</keyword>
<feature type="signal peptide" evidence="8">
    <location>
        <begin position="1"/>
        <end position="30"/>
    </location>
</feature>
<evidence type="ECO:0000256" key="7">
    <source>
        <dbReference type="PROSITE-ProRule" id="PRU01379"/>
    </source>
</evidence>
<dbReference type="InterPro" id="IPR034274">
    <property type="entry name" value="ENP1_M14_CPD"/>
</dbReference>
<dbReference type="GO" id="GO:0005615">
    <property type="term" value="C:extracellular space"/>
    <property type="evidence" value="ECO:0007669"/>
    <property type="project" value="TreeGrafter"/>
</dbReference>
<gene>
    <name evidence="10" type="ORF">BSK52_07395</name>
</gene>
<dbReference type="OrthoDB" id="9802862at2"/>
<evidence type="ECO:0000256" key="3">
    <source>
        <dbReference type="ARBA" id="ARBA00022670"/>
    </source>
</evidence>
<keyword evidence="6" id="KW-0482">Metalloprotease</keyword>
<dbReference type="Pfam" id="PF00246">
    <property type="entry name" value="Peptidase_M14"/>
    <property type="match status" value="1"/>
</dbReference>
<proteinExistence type="inferred from homology"/>
<sequence>MRKTDFRKGIHKITLLLLSCVLLVTVFVTAAPVQAATNIVNPNQVYSYNLMKRDIERLVQEYPDLVMSESLGQSPYGRDLWAVKLGRGESVLFLNGSHHAREWMTTSLLMKMLDTYAQAYKTNGKIGGYNVRSLLDQVSIWIVPMVNPDGVTLSQQGTEGLPANLAKTLLKYNGNSTNFTRWKANMQGIDLNRQYPANWNTIKNTASTPWYQNYKGKKPAETSEVQMMMELTERIDPEVTISYHSSGEIIFWNFNSLRSNLNRDKTIARTLGNLTGYSLVAPEKNPSGGGYKDWFIQKYGRPGFTIEIASYVGETNVPLKQFDKIWSENKEVGLYSAPQSYSLWLNKQKPQYPQRSMSLLSGTELYTKIGASTGGINLQPQMLQVIAKKGDWYQVQAAEGLGWIHPSPGKLVIVEEIFANAEFQQSIPAYKYPDTYAPKVVSLNPQSVQVKGRWGTWLLATTPSGSWWIDGRKAKLVWPIEETVQEPASDAGITGEEQPDFITTP</sequence>
<feature type="active site" description="Proton donor/acceptor" evidence="7">
    <location>
        <position position="307"/>
    </location>
</feature>
<dbReference type="PRINTS" id="PR00765">
    <property type="entry name" value="CRBOXYPTASEA"/>
</dbReference>
<dbReference type="EMBL" id="MPTC01000004">
    <property type="protein sequence ID" value="OMD42619.1"/>
    <property type="molecule type" value="Genomic_DNA"/>
</dbReference>
<dbReference type="PANTHER" id="PTHR11705">
    <property type="entry name" value="PROTEASE FAMILY M14 CARBOXYPEPTIDASE A,B"/>
    <property type="match status" value="1"/>
</dbReference>
<feature type="domain" description="Peptidase M14" evidence="9">
    <location>
        <begin position="44"/>
        <end position="340"/>
    </location>
</feature>
<evidence type="ECO:0000256" key="2">
    <source>
        <dbReference type="ARBA" id="ARBA00005988"/>
    </source>
</evidence>
<dbReference type="GO" id="GO:0004181">
    <property type="term" value="F:metallocarboxypeptidase activity"/>
    <property type="evidence" value="ECO:0007669"/>
    <property type="project" value="InterPro"/>
</dbReference>
<name>A0A1R0Y5Q9_9BACL</name>
<evidence type="ECO:0000313" key="11">
    <source>
        <dbReference type="Proteomes" id="UP000187439"/>
    </source>
</evidence>
<accession>A0A1R0Y5Q9</accession>
<dbReference type="Proteomes" id="UP000187439">
    <property type="component" value="Unassembled WGS sequence"/>
</dbReference>
<dbReference type="PROSITE" id="PS52035">
    <property type="entry name" value="PEPTIDASE_M14"/>
    <property type="match status" value="1"/>
</dbReference>
<dbReference type="SUPFAM" id="SSF53187">
    <property type="entry name" value="Zn-dependent exopeptidases"/>
    <property type="match status" value="1"/>
</dbReference>
<reference evidence="10 11" key="1">
    <citation type="submission" date="2016-10" db="EMBL/GenBank/DDBJ databases">
        <title>Paenibacillus species isolates.</title>
        <authorList>
            <person name="Beno S.M."/>
        </authorList>
    </citation>
    <scope>NUCLEOTIDE SEQUENCE [LARGE SCALE GENOMIC DNA]</scope>
    <source>
        <strain evidence="10 11">FSL H7-0710</strain>
    </source>
</reference>
<dbReference type="GO" id="GO:0006508">
    <property type="term" value="P:proteolysis"/>
    <property type="evidence" value="ECO:0007669"/>
    <property type="project" value="UniProtKB-KW"/>
</dbReference>
<keyword evidence="3" id="KW-0645">Protease</keyword>
<dbReference type="PANTHER" id="PTHR11705:SF143">
    <property type="entry name" value="SLL0236 PROTEIN"/>
    <property type="match status" value="1"/>
</dbReference>
<evidence type="ECO:0000256" key="8">
    <source>
        <dbReference type="SAM" id="SignalP"/>
    </source>
</evidence>
<evidence type="ECO:0000256" key="5">
    <source>
        <dbReference type="ARBA" id="ARBA00022833"/>
    </source>
</evidence>
<evidence type="ECO:0000313" key="10">
    <source>
        <dbReference type="EMBL" id="OMD42619.1"/>
    </source>
</evidence>
<organism evidence="10 11">
    <name type="scientific">Paenibacillus odorifer</name>
    <dbReference type="NCBI Taxonomy" id="189426"/>
    <lineage>
        <taxon>Bacteria</taxon>
        <taxon>Bacillati</taxon>
        <taxon>Bacillota</taxon>
        <taxon>Bacilli</taxon>
        <taxon>Bacillales</taxon>
        <taxon>Paenibacillaceae</taxon>
        <taxon>Paenibacillus</taxon>
    </lineage>
</organism>
<evidence type="ECO:0000256" key="4">
    <source>
        <dbReference type="ARBA" id="ARBA00022801"/>
    </source>
</evidence>
<dbReference type="SMART" id="SM00631">
    <property type="entry name" value="Zn_pept"/>
    <property type="match status" value="1"/>
</dbReference>
<comment type="caution">
    <text evidence="10">The sequence shown here is derived from an EMBL/GenBank/DDBJ whole genome shotgun (WGS) entry which is preliminary data.</text>
</comment>
<comment type="cofactor">
    <cofactor evidence="1">
        <name>Zn(2+)</name>
        <dbReference type="ChEBI" id="CHEBI:29105"/>
    </cofactor>
</comment>
<dbReference type="Gene3D" id="3.40.630.10">
    <property type="entry name" value="Zn peptidases"/>
    <property type="match status" value="1"/>
</dbReference>
<evidence type="ECO:0000259" key="9">
    <source>
        <dbReference type="PROSITE" id="PS52035"/>
    </source>
</evidence>
<evidence type="ECO:0000256" key="6">
    <source>
        <dbReference type="ARBA" id="ARBA00023049"/>
    </source>
</evidence>
<dbReference type="CDD" id="cd06229">
    <property type="entry name" value="M14_Endopeptidase_I"/>
    <property type="match status" value="1"/>
</dbReference>
<dbReference type="InterPro" id="IPR000834">
    <property type="entry name" value="Peptidase_M14"/>
</dbReference>
<feature type="chain" id="PRO_5038420290" description="Peptidase M14 domain-containing protein" evidence="8">
    <location>
        <begin position="31"/>
        <end position="505"/>
    </location>
</feature>
<dbReference type="RefSeq" id="WP_076118094.1">
    <property type="nucleotide sequence ID" value="NZ_MPTC01000004.1"/>
</dbReference>
<protein>
    <recommendedName>
        <fullName evidence="9">Peptidase M14 domain-containing protein</fullName>
    </recommendedName>
</protein>
<comment type="similarity">
    <text evidence="2 7">Belongs to the peptidase M14 family.</text>
</comment>
<evidence type="ECO:0000256" key="1">
    <source>
        <dbReference type="ARBA" id="ARBA00001947"/>
    </source>
</evidence>
<keyword evidence="5" id="KW-0862">Zinc</keyword>
<dbReference type="GO" id="GO:0008270">
    <property type="term" value="F:zinc ion binding"/>
    <property type="evidence" value="ECO:0007669"/>
    <property type="project" value="InterPro"/>
</dbReference>
<dbReference type="AlphaFoldDB" id="A0A1R0Y5Q9"/>